<dbReference type="SUPFAM" id="SSF48452">
    <property type="entry name" value="TPR-like"/>
    <property type="match status" value="1"/>
</dbReference>
<comment type="caution">
    <text evidence="2">The sequence shown here is derived from an EMBL/GenBank/DDBJ whole genome shotgun (WGS) entry which is preliminary data.</text>
</comment>
<reference evidence="2 3" key="1">
    <citation type="submission" date="2020-04" db="EMBL/GenBank/DDBJ databases">
        <title>Zoogloea sp. G-4-1-14 isolated from soil.</title>
        <authorList>
            <person name="Dahal R.H."/>
        </authorList>
    </citation>
    <scope>NUCLEOTIDE SEQUENCE [LARGE SCALE GENOMIC DNA]</scope>
    <source>
        <strain evidence="2 3">G-4-1-14</strain>
    </source>
</reference>
<evidence type="ECO:0000313" key="3">
    <source>
        <dbReference type="Proteomes" id="UP000580043"/>
    </source>
</evidence>
<evidence type="ECO:0000256" key="1">
    <source>
        <dbReference type="PROSITE-ProRule" id="PRU00339"/>
    </source>
</evidence>
<organism evidence="2 3">
    <name type="scientific">Zoogloea dura</name>
    <dbReference type="NCBI Taxonomy" id="2728840"/>
    <lineage>
        <taxon>Bacteria</taxon>
        <taxon>Pseudomonadati</taxon>
        <taxon>Pseudomonadota</taxon>
        <taxon>Betaproteobacteria</taxon>
        <taxon>Rhodocyclales</taxon>
        <taxon>Zoogloeaceae</taxon>
        <taxon>Zoogloea</taxon>
    </lineage>
</organism>
<dbReference type="PROSITE" id="PS50005">
    <property type="entry name" value="TPR"/>
    <property type="match status" value="1"/>
</dbReference>
<dbReference type="AlphaFoldDB" id="A0A848G6D7"/>
<sequence length="457" mass="49690">MDNPFLTRAELLFFQDRHAEALRTARMGLALFTDDPDLLEIVAHCASVLGDVDEAAACWARLATLCPEAAEPRNERAILLGRLGRVEEAEAEFRAAIERAPGWAATHSNLGTLLADLARDGEAEACFRRALALDPDSAVAARNLGQLLLATGRFDEGWALHESRLRETPPVSVPADMPCRFWQGEPLAGRSVLVLPEQGLGDEIQFSRYLPWLKAQGAARVTLVCRAAQKALFASLAGVDQLLALEDEADGLLEAHDYWTLLLSLPFRAATRADSIPADLPYLHPDPLRQAALAPLLAGAGRKVGLVWRGNPAHANDRDRSLPDLSLLAPLWAVPGLRFFSLQVPAQPLPAGLHEGLPLTNLAPHLHDFADTAAVLAGLDLLISVDTSSAHLAGALGLPCWLLLPAWRCDWRWQRGRSDSPWYPRTRLFRQSHRGEWGEVVEAVGRALAGWAAGPPA</sequence>
<dbReference type="Gene3D" id="1.25.40.10">
    <property type="entry name" value="Tetratricopeptide repeat domain"/>
    <property type="match status" value="1"/>
</dbReference>
<dbReference type="Pfam" id="PF13432">
    <property type="entry name" value="TPR_16"/>
    <property type="match status" value="2"/>
</dbReference>
<protein>
    <submittedName>
        <fullName evidence="2">Tetratricopeptide repeat protein</fullName>
    </submittedName>
</protein>
<evidence type="ECO:0000313" key="2">
    <source>
        <dbReference type="EMBL" id="NML26505.1"/>
    </source>
</evidence>
<proteinExistence type="predicted"/>
<dbReference type="Proteomes" id="UP000580043">
    <property type="component" value="Unassembled WGS sequence"/>
</dbReference>
<dbReference type="RefSeq" id="WP_169146038.1">
    <property type="nucleotide sequence ID" value="NZ_JABBGA010000008.1"/>
</dbReference>
<dbReference type="SMART" id="SM00028">
    <property type="entry name" value="TPR"/>
    <property type="match status" value="4"/>
</dbReference>
<keyword evidence="1" id="KW-0802">TPR repeat</keyword>
<name>A0A848G6D7_9RHOO</name>
<dbReference type="InterPro" id="IPR011990">
    <property type="entry name" value="TPR-like_helical_dom_sf"/>
</dbReference>
<dbReference type="InterPro" id="IPR019734">
    <property type="entry name" value="TPR_rpt"/>
</dbReference>
<dbReference type="SUPFAM" id="SSF53756">
    <property type="entry name" value="UDP-Glycosyltransferase/glycogen phosphorylase"/>
    <property type="match status" value="1"/>
</dbReference>
<keyword evidence="3" id="KW-1185">Reference proteome</keyword>
<dbReference type="EMBL" id="JABBGA010000008">
    <property type="protein sequence ID" value="NML26505.1"/>
    <property type="molecule type" value="Genomic_DNA"/>
</dbReference>
<dbReference type="PANTHER" id="PTHR44809:SF1">
    <property type="entry name" value="PROTEIN O-MANNOSYL-TRANSFERASE TMTC1"/>
    <property type="match status" value="1"/>
</dbReference>
<dbReference type="InterPro" id="IPR052943">
    <property type="entry name" value="TMTC_O-mannosyl-trnsfr"/>
</dbReference>
<dbReference type="PANTHER" id="PTHR44809">
    <property type="match status" value="1"/>
</dbReference>
<accession>A0A848G6D7</accession>
<feature type="repeat" description="TPR" evidence="1">
    <location>
        <begin position="104"/>
        <end position="137"/>
    </location>
</feature>
<dbReference type="Gene3D" id="3.40.50.2000">
    <property type="entry name" value="Glycogen Phosphorylase B"/>
    <property type="match status" value="1"/>
</dbReference>
<gene>
    <name evidence="2" type="ORF">HHL15_12180</name>
</gene>